<comment type="subunit">
    <text evidence="2">The nucleosome is a histone octamer containing two molecules each of H2A, H2B, H3 and H4 assembled in one H3-H4 heterotetramer and two H2A-H2B heterodimers. The octamer wraps approximately 147 bp of DNA.</text>
</comment>
<comment type="similarity">
    <text evidence="2">Belongs to the histone H2A family.</text>
</comment>
<dbReference type="STRING" id="7375.A0A0L0BTK1"/>
<evidence type="ECO:0000256" key="1">
    <source>
        <dbReference type="ARBA" id="ARBA00022499"/>
    </source>
</evidence>
<evidence type="ECO:0000313" key="4">
    <source>
        <dbReference type="EMBL" id="KNC23328.1"/>
    </source>
</evidence>
<dbReference type="OMA" id="WQFSIVI"/>
<organism evidence="4 5">
    <name type="scientific">Lucilia cuprina</name>
    <name type="common">Green bottle fly</name>
    <name type="synonym">Australian sheep blowfly</name>
    <dbReference type="NCBI Taxonomy" id="7375"/>
    <lineage>
        <taxon>Eukaryota</taxon>
        <taxon>Metazoa</taxon>
        <taxon>Ecdysozoa</taxon>
        <taxon>Arthropoda</taxon>
        <taxon>Hexapoda</taxon>
        <taxon>Insecta</taxon>
        <taxon>Pterygota</taxon>
        <taxon>Neoptera</taxon>
        <taxon>Endopterygota</taxon>
        <taxon>Diptera</taxon>
        <taxon>Brachycera</taxon>
        <taxon>Muscomorpha</taxon>
        <taxon>Oestroidea</taxon>
        <taxon>Calliphoridae</taxon>
        <taxon>Luciliinae</taxon>
        <taxon>Lucilia</taxon>
    </lineage>
</organism>
<comment type="caution">
    <text evidence="4">The sequence shown here is derived from an EMBL/GenBank/DDBJ whole genome shotgun (WGS) entry which is preliminary data.</text>
</comment>
<dbReference type="SMART" id="SM00414">
    <property type="entry name" value="H2A"/>
    <property type="match status" value="1"/>
</dbReference>
<keyword evidence="1" id="KW-1017">Isopeptide bond</keyword>
<dbReference type="GO" id="GO:0030527">
    <property type="term" value="F:structural constituent of chromatin"/>
    <property type="evidence" value="ECO:0007669"/>
    <property type="project" value="InterPro"/>
</dbReference>
<dbReference type="InterPro" id="IPR007125">
    <property type="entry name" value="H2A/H2B/H3"/>
</dbReference>
<keyword evidence="2" id="KW-0539">Nucleus</keyword>
<dbReference type="GO" id="GO:0000786">
    <property type="term" value="C:nucleosome"/>
    <property type="evidence" value="ECO:0007669"/>
    <property type="project" value="UniProtKB-KW"/>
</dbReference>
<evidence type="ECO:0000256" key="2">
    <source>
        <dbReference type="RuleBase" id="RU003767"/>
    </source>
</evidence>
<dbReference type="InterPro" id="IPR009072">
    <property type="entry name" value="Histone-fold"/>
</dbReference>
<keyword evidence="2" id="KW-0238">DNA-binding</keyword>
<keyword evidence="2" id="KW-0158">Chromosome</keyword>
<dbReference type="GO" id="GO:0046982">
    <property type="term" value="F:protein heterodimerization activity"/>
    <property type="evidence" value="ECO:0007669"/>
    <property type="project" value="InterPro"/>
</dbReference>
<keyword evidence="2" id="KW-0544">Nucleosome core</keyword>
<protein>
    <recommendedName>
        <fullName evidence="2">Histone H2A</fullName>
    </recommendedName>
</protein>
<sequence>MARPNKTKTVRKSRSKKANLKFPVARIHRYLRKGRYAERIGKTAPVCLSAVLQYLTSELIEQAGYIANERRGRIEPRDIKFAIALDEDLKKFLPYITIPKSQMFLYVEPALLNKK</sequence>
<comment type="subcellular location">
    <subcellularLocation>
        <location evidence="2">Nucleus</location>
    </subcellularLocation>
</comment>
<dbReference type="GO" id="GO:0005634">
    <property type="term" value="C:nucleus"/>
    <property type="evidence" value="ECO:0007669"/>
    <property type="project" value="UniProtKB-SubCell"/>
</dbReference>
<dbReference type="InterPro" id="IPR002119">
    <property type="entry name" value="Histone_H2A"/>
</dbReference>
<feature type="domain" description="Core Histone H2A/H2B/H3" evidence="3">
    <location>
        <begin position="6"/>
        <end position="84"/>
    </location>
</feature>
<dbReference type="PANTHER" id="PTHR23430">
    <property type="entry name" value="HISTONE H2A"/>
    <property type="match status" value="1"/>
</dbReference>
<dbReference type="EMBL" id="JRES01001366">
    <property type="protein sequence ID" value="KNC23328.1"/>
    <property type="molecule type" value="Genomic_DNA"/>
</dbReference>
<evidence type="ECO:0000313" key="5">
    <source>
        <dbReference type="Proteomes" id="UP000037069"/>
    </source>
</evidence>
<dbReference type="Pfam" id="PF00125">
    <property type="entry name" value="Histone"/>
    <property type="match status" value="1"/>
</dbReference>
<dbReference type="PRINTS" id="PR00620">
    <property type="entry name" value="HISTONEH2A"/>
</dbReference>
<accession>A0A0L0BTK1</accession>
<dbReference type="GO" id="GO:0003677">
    <property type="term" value="F:DNA binding"/>
    <property type="evidence" value="ECO:0007669"/>
    <property type="project" value="UniProtKB-KW"/>
</dbReference>
<gene>
    <name evidence="4" type="ORF">FF38_11024</name>
</gene>
<keyword evidence="5" id="KW-1185">Reference proteome</keyword>
<dbReference type="Proteomes" id="UP000037069">
    <property type="component" value="Unassembled WGS sequence"/>
</dbReference>
<dbReference type="AlphaFoldDB" id="A0A0L0BTK1"/>
<reference evidence="4 5" key="1">
    <citation type="journal article" date="2015" name="Nat. Commun.">
        <title>Lucilia cuprina genome unlocks parasitic fly biology to underpin future interventions.</title>
        <authorList>
            <person name="Anstead C.A."/>
            <person name="Korhonen P.K."/>
            <person name="Young N.D."/>
            <person name="Hall R.S."/>
            <person name="Jex A.R."/>
            <person name="Murali S.C."/>
            <person name="Hughes D.S."/>
            <person name="Lee S.F."/>
            <person name="Perry T."/>
            <person name="Stroehlein A.J."/>
            <person name="Ansell B.R."/>
            <person name="Breugelmans B."/>
            <person name="Hofmann A."/>
            <person name="Qu J."/>
            <person name="Dugan S."/>
            <person name="Lee S.L."/>
            <person name="Chao H."/>
            <person name="Dinh H."/>
            <person name="Han Y."/>
            <person name="Doddapaneni H.V."/>
            <person name="Worley K.C."/>
            <person name="Muzny D.M."/>
            <person name="Ioannidis P."/>
            <person name="Waterhouse R.M."/>
            <person name="Zdobnov E.M."/>
            <person name="James P.J."/>
            <person name="Bagnall N.H."/>
            <person name="Kotze A.C."/>
            <person name="Gibbs R.A."/>
            <person name="Richards S."/>
            <person name="Batterham P."/>
            <person name="Gasser R.B."/>
        </authorList>
    </citation>
    <scope>NUCLEOTIDE SEQUENCE [LARGE SCALE GENOMIC DNA]</scope>
    <source>
        <strain evidence="4 5">LS</strain>
        <tissue evidence="4">Full body</tissue>
    </source>
</reference>
<dbReference type="CDD" id="cd00074">
    <property type="entry name" value="HFD_H2A"/>
    <property type="match status" value="1"/>
</dbReference>
<dbReference type="OrthoDB" id="9419637at2759"/>
<evidence type="ECO:0000259" key="3">
    <source>
        <dbReference type="Pfam" id="PF00125"/>
    </source>
</evidence>
<proteinExistence type="inferred from homology"/>
<dbReference type="SUPFAM" id="SSF47113">
    <property type="entry name" value="Histone-fold"/>
    <property type="match status" value="1"/>
</dbReference>
<dbReference type="Gene3D" id="1.10.20.10">
    <property type="entry name" value="Histone, subunit A"/>
    <property type="match status" value="1"/>
</dbReference>
<name>A0A0L0BTK1_LUCCU</name>